<accession>A0A6H9V0V1</accession>
<name>A0A6H9V0V1_9ACTN</name>
<feature type="compositionally biased region" description="Polar residues" evidence="1">
    <location>
        <begin position="263"/>
        <end position="274"/>
    </location>
</feature>
<feature type="region of interest" description="Disordered" evidence="1">
    <location>
        <begin position="263"/>
        <end position="283"/>
    </location>
</feature>
<feature type="compositionally biased region" description="Polar residues" evidence="1">
    <location>
        <begin position="206"/>
        <end position="215"/>
    </location>
</feature>
<feature type="region of interest" description="Disordered" evidence="1">
    <location>
        <begin position="1"/>
        <end position="74"/>
    </location>
</feature>
<dbReference type="SUPFAM" id="SSF47413">
    <property type="entry name" value="lambda repressor-like DNA-binding domains"/>
    <property type="match status" value="1"/>
</dbReference>
<protein>
    <submittedName>
        <fullName evidence="3">Helix-turn-helix domain-containing protein</fullName>
    </submittedName>
</protein>
<evidence type="ECO:0000256" key="1">
    <source>
        <dbReference type="SAM" id="MobiDB-lite"/>
    </source>
</evidence>
<feature type="domain" description="HTH cro/C1-type" evidence="2">
    <location>
        <begin position="109"/>
        <end position="157"/>
    </location>
</feature>
<comment type="caution">
    <text evidence="3">The sequence shown here is derived from an EMBL/GenBank/DDBJ whole genome shotgun (WGS) entry which is preliminary data.</text>
</comment>
<keyword evidence="4" id="KW-1185">Reference proteome</keyword>
<dbReference type="Pfam" id="PF01381">
    <property type="entry name" value="HTH_3"/>
    <property type="match status" value="1"/>
</dbReference>
<evidence type="ECO:0000313" key="4">
    <source>
        <dbReference type="Proteomes" id="UP000442707"/>
    </source>
</evidence>
<dbReference type="GO" id="GO:0003677">
    <property type="term" value="F:DNA binding"/>
    <property type="evidence" value="ECO:0007669"/>
    <property type="project" value="InterPro"/>
</dbReference>
<proteinExistence type="predicted"/>
<dbReference type="InterPro" id="IPR010982">
    <property type="entry name" value="Lambda_DNA-bd_dom_sf"/>
</dbReference>
<dbReference type="InterPro" id="IPR001387">
    <property type="entry name" value="Cro/C1-type_HTH"/>
</dbReference>
<evidence type="ECO:0000259" key="2">
    <source>
        <dbReference type="PROSITE" id="PS50943"/>
    </source>
</evidence>
<evidence type="ECO:0000313" key="3">
    <source>
        <dbReference type="EMBL" id="KAB1147340.1"/>
    </source>
</evidence>
<dbReference type="EMBL" id="VZRB01000007">
    <property type="protein sequence ID" value="KAB1147340.1"/>
    <property type="molecule type" value="Genomic_DNA"/>
</dbReference>
<organism evidence="3 4">
    <name type="scientific">Streptomyces luteolifulvus</name>
    <dbReference type="NCBI Taxonomy" id="2615112"/>
    <lineage>
        <taxon>Bacteria</taxon>
        <taxon>Bacillati</taxon>
        <taxon>Actinomycetota</taxon>
        <taxon>Actinomycetes</taxon>
        <taxon>Kitasatosporales</taxon>
        <taxon>Streptomycetaceae</taxon>
        <taxon>Streptomyces</taxon>
    </lineage>
</organism>
<reference evidence="3 4" key="1">
    <citation type="submission" date="2019-09" db="EMBL/GenBank/DDBJ databases">
        <title>Screening of Novel Bioactive Compounds from Soil-Associated.</title>
        <authorList>
            <person name="Zhao S."/>
        </authorList>
    </citation>
    <scope>NUCLEOTIDE SEQUENCE [LARGE SCALE GENOMIC DNA]</scope>
    <source>
        <strain evidence="3 4">HIT-DPA4</strain>
    </source>
</reference>
<dbReference type="CDD" id="cd00093">
    <property type="entry name" value="HTH_XRE"/>
    <property type="match status" value="1"/>
</dbReference>
<dbReference type="AlphaFoldDB" id="A0A6H9V0V1"/>
<sequence length="283" mass="30440">MSVRYPPSVLPRGRITHLRSTATGDTPGPARQTQTPPGPATLGPQPRASNSRTPSESRRPAPHLPTGSMPLPPRRHPLYYVADGDWPEVILTHDAQLSAHCGLLLASDLNRTMRSRKLSLRRLADVACVAHSTVARVLNGDVLPDIGTLTRLEDALDHQLWPGPSPIRTSVSARRQVIWPDALRGERPATVTPPPETTSAPRPPLNGQTEPPTTRSRGEHQPTLRGTAGQTLRDTPAPVLHTTAPPRSATLFTSAVRSRQMSARETVASTSAPPLTSGLVYLG</sequence>
<dbReference type="Proteomes" id="UP000442707">
    <property type="component" value="Unassembled WGS sequence"/>
</dbReference>
<dbReference type="Gene3D" id="1.10.260.40">
    <property type="entry name" value="lambda repressor-like DNA-binding domains"/>
    <property type="match status" value="1"/>
</dbReference>
<feature type="region of interest" description="Disordered" evidence="1">
    <location>
        <begin position="179"/>
        <end position="248"/>
    </location>
</feature>
<feature type="compositionally biased region" description="Pro residues" evidence="1">
    <location>
        <begin position="191"/>
        <end position="204"/>
    </location>
</feature>
<dbReference type="PROSITE" id="PS50943">
    <property type="entry name" value="HTH_CROC1"/>
    <property type="match status" value="1"/>
</dbReference>
<gene>
    <name evidence="3" type="ORF">F7R91_12390</name>
</gene>